<dbReference type="Pfam" id="PF01835">
    <property type="entry name" value="MG2"/>
    <property type="match status" value="1"/>
</dbReference>
<dbReference type="InterPro" id="IPR011625">
    <property type="entry name" value="A2M_N_BRD"/>
</dbReference>
<evidence type="ECO:0000256" key="11">
    <source>
        <dbReference type="SAM" id="SignalP"/>
    </source>
</evidence>
<dbReference type="InterPro" id="IPR008930">
    <property type="entry name" value="Terpenoid_cyclase/PrenylTrfase"/>
</dbReference>
<feature type="chain" id="PRO_5008580701" description="TEP1-F" evidence="11">
    <location>
        <begin position="20"/>
        <end position="1054"/>
    </location>
</feature>
<dbReference type="PANTHER" id="PTHR11412:SF171">
    <property type="entry name" value="PREGNANCY ZONE PROTEIN-LIKE PROTEIN"/>
    <property type="match status" value="1"/>
</dbReference>
<dbReference type="AlphaFoldDB" id="A0A1B6CVJ4"/>
<evidence type="ECO:0000256" key="5">
    <source>
        <dbReference type="ARBA" id="ARBA00022900"/>
    </source>
</evidence>
<gene>
    <name evidence="14" type="ORF">g.40627</name>
</gene>
<dbReference type="Gene3D" id="2.60.40.1940">
    <property type="match status" value="1"/>
</dbReference>
<evidence type="ECO:0000256" key="8">
    <source>
        <dbReference type="ARBA" id="ARBA00057615"/>
    </source>
</evidence>
<feature type="domain" description="Alpha-2-macroglobulin bait region" evidence="12">
    <location>
        <begin position="463"/>
        <end position="614"/>
    </location>
</feature>
<dbReference type="Gene3D" id="2.60.40.10">
    <property type="entry name" value="Immunoglobulins"/>
    <property type="match status" value="2"/>
</dbReference>
<dbReference type="Gene3D" id="2.20.130.20">
    <property type="match status" value="1"/>
</dbReference>
<protein>
    <recommendedName>
        <fullName evidence="10">TEP1-F</fullName>
    </recommendedName>
</protein>
<dbReference type="SUPFAM" id="SSF81296">
    <property type="entry name" value="E set domains"/>
    <property type="match status" value="1"/>
</dbReference>
<dbReference type="PANTHER" id="PTHR11412">
    <property type="entry name" value="MACROGLOBULIN / COMPLEMENT"/>
    <property type="match status" value="1"/>
</dbReference>
<feature type="signal peptide" evidence="11">
    <location>
        <begin position="1"/>
        <end position="19"/>
    </location>
</feature>
<dbReference type="SMART" id="SM01419">
    <property type="entry name" value="Thiol-ester_cl"/>
    <property type="match status" value="1"/>
</dbReference>
<dbReference type="InterPro" id="IPR001599">
    <property type="entry name" value="Macroglobln_a2"/>
</dbReference>
<dbReference type="EMBL" id="GEDC01020055">
    <property type="protein sequence ID" value="JAS17243.1"/>
    <property type="molecule type" value="Transcribed_RNA"/>
</dbReference>
<dbReference type="Pfam" id="PF17790">
    <property type="entry name" value="MG1"/>
    <property type="match status" value="1"/>
</dbReference>
<organism evidence="14">
    <name type="scientific">Clastoptera arizonana</name>
    <name type="common">Arizona spittle bug</name>
    <dbReference type="NCBI Taxonomy" id="38151"/>
    <lineage>
        <taxon>Eukaryota</taxon>
        <taxon>Metazoa</taxon>
        <taxon>Ecdysozoa</taxon>
        <taxon>Arthropoda</taxon>
        <taxon>Hexapoda</taxon>
        <taxon>Insecta</taxon>
        <taxon>Pterygota</taxon>
        <taxon>Neoptera</taxon>
        <taxon>Paraneoptera</taxon>
        <taxon>Hemiptera</taxon>
        <taxon>Auchenorrhyncha</taxon>
        <taxon>Cercopoidea</taxon>
        <taxon>Clastopteridae</taxon>
        <taxon>Clastoptera</taxon>
    </lineage>
</organism>
<name>A0A1B6CVJ4_9HEMI</name>
<evidence type="ECO:0000313" key="14">
    <source>
        <dbReference type="EMBL" id="JAS17243.1"/>
    </source>
</evidence>
<dbReference type="InterPro" id="IPR019742">
    <property type="entry name" value="MacrogloblnA2_CS"/>
</dbReference>
<keyword evidence="2" id="KW-0646">Protease inhibitor</keyword>
<dbReference type="SMART" id="SM01359">
    <property type="entry name" value="A2M_N_2"/>
    <property type="match status" value="1"/>
</dbReference>
<dbReference type="InterPro" id="IPR041425">
    <property type="entry name" value="C3/4/5_MG1"/>
</dbReference>
<dbReference type="Pfam" id="PF07678">
    <property type="entry name" value="TED_complement"/>
    <property type="match status" value="1"/>
</dbReference>
<dbReference type="InterPro" id="IPR011626">
    <property type="entry name" value="Alpha-macroglobulin_TED"/>
</dbReference>
<dbReference type="Gene3D" id="1.50.10.20">
    <property type="match status" value="1"/>
</dbReference>
<keyword evidence="3 11" id="KW-0732">Signal</keyword>
<dbReference type="InterPro" id="IPR050473">
    <property type="entry name" value="A2M/Complement_sys"/>
</dbReference>
<dbReference type="Gene3D" id="2.60.40.1930">
    <property type="match status" value="3"/>
</dbReference>
<reference evidence="14" key="1">
    <citation type="submission" date="2015-12" db="EMBL/GenBank/DDBJ databases">
        <title>De novo transcriptome assembly of four potential Pierce s Disease insect vectors from Arizona vineyards.</title>
        <authorList>
            <person name="Tassone E.E."/>
        </authorList>
    </citation>
    <scope>NUCLEOTIDE SEQUENCE</scope>
</reference>
<dbReference type="InterPro" id="IPR013783">
    <property type="entry name" value="Ig-like_fold"/>
</dbReference>
<evidence type="ECO:0000256" key="10">
    <source>
        <dbReference type="ARBA" id="ARBA00078071"/>
    </source>
</evidence>
<evidence type="ECO:0000256" key="9">
    <source>
        <dbReference type="ARBA" id="ARBA00063781"/>
    </source>
</evidence>
<dbReference type="InterPro" id="IPR047565">
    <property type="entry name" value="Alpha-macroglob_thiol-ester_cl"/>
</dbReference>
<dbReference type="SUPFAM" id="SSF48239">
    <property type="entry name" value="Terpenoid cyclases/Protein prenyltransferases"/>
    <property type="match status" value="1"/>
</dbReference>
<dbReference type="GO" id="GO:0005615">
    <property type="term" value="C:extracellular space"/>
    <property type="evidence" value="ECO:0007669"/>
    <property type="project" value="InterPro"/>
</dbReference>
<dbReference type="FunFam" id="2.60.40.1930:FF:000001">
    <property type="entry name" value="CD109 isoform 3"/>
    <property type="match status" value="1"/>
</dbReference>
<comment type="subunit">
    <text evidence="9">Heterodimer of a TEP1-N chain and an TEP1-C chain non-covalently linked. Forms a complex composed of TEP1-N and TEP1-C heterodimer, LRIM1 and APL1C; the interaction stabilizes TEP1-N and TEP1-C heterodimer, prevents its binding to tissues while circulating in the hemolymph and protects the thioester bond from hydrolysis. Mature TEP1 and to a lesser extent full-length TEP1 interact with SPCLIP1; the interaction is induced by microbial infection.</text>
</comment>
<keyword evidence="6" id="KW-1015">Disulfide bond</keyword>
<feature type="domain" description="Alpha-2-macroglobulin" evidence="13">
    <location>
        <begin position="753"/>
        <end position="843"/>
    </location>
</feature>
<evidence type="ECO:0000256" key="6">
    <source>
        <dbReference type="ARBA" id="ARBA00023157"/>
    </source>
</evidence>
<feature type="non-terminal residue" evidence="14">
    <location>
        <position position="1054"/>
    </location>
</feature>
<evidence type="ECO:0000256" key="4">
    <source>
        <dbReference type="ARBA" id="ARBA00022859"/>
    </source>
</evidence>
<evidence type="ECO:0000256" key="3">
    <source>
        <dbReference type="ARBA" id="ARBA00022729"/>
    </source>
</evidence>
<evidence type="ECO:0000256" key="1">
    <source>
        <dbReference type="ARBA" id="ARBA00010952"/>
    </source>
</evidence>
<proteinExistence type="inferred from homology"/>
<dbReference type="SMART" id="SM01360">
    <property type="entry name" value="A2M"/>
    <property type="match status" value="1"/>
</dbReference>
<dbReference type="Pfam" id="PF17791">
    <property type="entry name" value="MG3"/>
    <property type="match status" value="1"/>
</dbReference>
<evidence type="ECO:0000259" key="13">
    <source>
        <dbReference type="SMART" id="SM01360"/>
    </source>
</evidence>
<keyword evidence="4" id="KW-0391">Immunity</keyword>
<dbReference type="Pfam" id="PF07703">
    <property type="entry name" value="A2M_BRD"/>
    <property type="match status" value="1"/>
</dbReference>
<accession>A0A1B6CVJ4</accession>
<dbReference type="InterPro" id="IPR014756">
    <property type="entry name" value="Ig_E-set"/>
</dbReference>
<evidence type="ECO:0000256" key="7">
    <source>
        <dbReference type="ARBA" id="ARBA00023180"/>
    </source>
</evidence>
<dbReference type="GO" id="GO:0004867">
    <property type="term" value="F:serine-type endopeptidase inhibitor activity"/>
    <property type="evidence" value="ECO:0007669"/>
    <property type="project" value="UniProtKB-KW"/>
</dbReference>
<comment type="similarity">
    <text evidence="1">Belongs to the protease inhibitor I39 (alpha-2-macroglobulin) family.</text>
</comment>
<sequence>MFTVGVKLICLFFVNIVIGYEQRGYLITSPTTFLEGSTENVCVSLHNITSPVTVNIALYSANTQQKLLSVSHNIFNNSIGCLELYIPSLNLQEAHLVTQVISKENPEINGNIEKTIIIQNKSLITIIVTDKLMYMPGQTVKFRIFVLSHTLKPHDSILNIWLEDPFSTKMMQWSNMNTQHGLIQLELSLADNAIEGTWSIFVEHIPNSVAEVKQFKVLEFVIPRFEVIVASKSSMSADADRFVWEVCARYSYGRVVKGKALLQIKQMRNSNFIPPEINDSALLNKESGCFNFSIPGSEFNLQPESNTPDSIVLTATVKEENTEVSQSTTITSRFSHAEFYLRFECASFFKPGLPYKGKVLLLKEDKSEVGAGIKIQLCLKVLLKGTTAMTSHGCWSYFSDFGSQVVFTLPFISKPQDIQMIMFVASAPDYPSKYYMNSSQIFMIGPTASQTVRPWFSPSSSYLYASTRSPVHCGTTHMIPVHYTIKNENESIYLFHYLVKSRGDLLVLKTYRPETVVQRYIHEEGFIVKSWRLPLLITPHMAPISKLTIYYFRTDGEVVATTTTLNIESCHPNRVRAHWSSLQTSPGSTVSLKIHAYPHSVCAVSVVDENLYFNKPKTPSIEEVLWDYVKTFDSTFEFTNSKHHCISSESASTNKHLYHTDNSRRKRFLLHQENSYYADASTAFDELGTIVMSNLILETRPCEQDHVAYSQNEVPFRCYNCSNYLDSEFMSTNEIRKKPLDFTSIVRIFFPELWIWDLVNTGSRGEITISTQTPGTITSWKSIIICVSEKAGFGLASAAPLVSFLPFFIQLDVPYSIKRNEKATIKISVYNYMNYNLPVRLEIWNFEGLKIIGNTHKDLCVHTQSLGVHSLKVQSTKIGIFNLTAVASVIANFEGCGTNNITPIQDYVVKAILIKPEGFPVVQTRSAFICPSEDLDSSIVWNFTLPSNMVPDSLRTEFSVVSDLLGPTVQNLESLVELPTGCGEQNMVLLTSNVYTLKYLNNMMMNEPLLHKKALNNIRKGYQRQINFKHAKGGFSAFGNKDDSPSMWLTALVV</sequence>
<dbReference type="GO" id="GO:0002376">
    <property type="term" value="P:immune system process"/>
    <property type="evidence" value="ECO:0007669"/>
    <property type="project" value="UniProtKB-KW"/>
</dbReference>
<dbReference type="InterPro" id="IPR041555">
    <property type="entry name" value="MG3"/>
</dbReference>
<evidence type="ECO:0000259" key="12">
    <source>
        <dbReference type="SMART" id="SM01359"/>
    </source>
</evidence>
<evidence type="ECO:0000256" key="2">
    <source>
        <dbReference type="ARBA" id="ARBA00022690"/>
    </source>
</evidence>
<comment type="function">
    <text evidence="8">Binds covalently through a thioester bond to the pathogen surface resulting in pathogen clearance.</text>
</comment>
<dbReference type="Pfam" id="PF00207">
    <property type="entry name" value="A2M"/>
    <property type="match status" value="1"/>
</dbReference>
<dbReference type="PROSITE" id="PS00477">
    <property type="entry name" value="ALPHA_2_MACROGLOBULIN"/>
    <property type="match status" value="1"/>
</dbReference>
<dbReference type="InterPro" id="IPR002890">
    <property type="entry name" value="MG2"/>
</dbReference>
<dbReference type="Gene3D" id="2.60.120.1540">
    <property type="match status" value="1"/>
</dbReference>
<keyword evidence="7" id="KW-0325">Glycoprotein</keyword>
<keyword evidence="5" id="KW-0722">Serine protease inhibitor</keyword>
<dbReference type="Gene3D" id="6.20.50.160">
    <property type="match status" value="1"/>
</dbReference>